<name>A0A9C9K1F8_UNCW3</name>
<dbReference type="InterPro" id="IPR015939">
    <property type="entry name" value="Fum_Rdtase/Succ_DH_flav-like_C"/>
</dbReference>
<dbReference type="GO" id="GO:0034628">
    <property type="term" value="P:'de novo' NAD+ biosynthetic process from L-aspartate"/>
    <property type="evidence" value="ECO:0007669"/>
    <property type="project" value="TreeGrafter"/>
</dbReference>
<keyword evidence="5 12" id="KW-0285">Flavoprotein</keyword>
<dbReference type="FunFam" id="3.90.700.10:FF:000002">
    <property type="entry name" value="L-aspartate oxidase"/>
    <property type="match status" value="1"/>
</dbReference>
<evidence type="ECO:0000259" key="14">
    <source>
        <dbReference type="Pfam" id="PF02910"/>
    </source>
</evidence>
<dbReference type="EMBL" id="DRIG01000111">
    <property type="protein sequence ID" value="HEC79614.1"/>
    <property type="molecule type" value="Genomic_DNA"/>
</dbReference>
<gene>
    <name evidence="15" type="primary">nadB</name>
    <name evidence="15" type="ORF">ENI34_10850</name>
</gene>
<comment type="catalytic activity">
    <reaction evidence="9">
        <text>L-aspartate + O2 = iminosuccinate + H2O2</text>
        <dbReference type="Rhea" id="RHEA:25876"/>
        <dbReference type="ChEBI" id="CHEBI:15379"/>
        <dbReference type="ChEBI" id="CHEBI:16240"/>
        <dbReference type="ChEBI" id="CHEBI:29991"/>
        <dbReference type="ChEBI" id="CHEBI:77875"/>
        <dbReference type="EC" id="1.4.3.16"/>
    </reaction>
    <physiologicalReaction direction="left-to-right" evidence="9">
        <dbReference type="Rhea" id="RHEA:25877"/>
    </physiologicalReaction>
</comment>
<evidence type="ECO:0000256" key="3">
    <source>
        <dbReference type="ARBA" id="ARBA00008562"/>
    </source>
</evidence>
<dbReference type="InterPro" id="IPR037099">
    <property type="entry name" value="Fum_R/Succ_DH_flav-like_C_sf"/>
</dbReference>
<evidence type="ECO:0000259" key="13">
    <source>
        <dbReference type="Pfam" id="PF00890"/>
    </source>
</evidence>
<dbReference type="InterPro" id="IPR027477">
    <property type="entry name" value="Succ_DH/fumarate_Rdtase_cat_sf"/>
</dbReference>
<evidence type="ECO:0000256" key="11">
    <source>
        <dbReference type="PIRSR" id="PIRSR000171-1"/>
    </source>
</evidence>
<evidence type="ECO:0000256" key="7">
    <source>
        <dbReference type="ARBA" id="ARBA00022827"/>
    </source>
</evidence>
<evidence type="ECO:0000256" key="5">
    <source>
        <dbReference type="ARBA" id="ARBA00022630"/>
    </source>
</evidence>
<evidence type="ECO:0000313" key="15">
    <source>
        <dbReference type="EMBL" id="HEC79614.1"/>
    </source>
</evidence>
<comment type="subcellular location">
    <subcellularLocation>
        <location evidence="12">Cytoplasm</location>
    </subcellularLocation>
</comment>
<dbReference type="Pfam" id="PF00890">
    <property type="entry name" value="FAD_binding_2"/>
    <property type="match status" value="1"/>
</dbReference>
<keyword evidence="6 12" id="KW-0662">Pyridine nucleotide biosynthesis</keyword>
<evidence type="ECO:0000256" key="1">
    <source>
        <dbReference type="ARBA" id="ARBA00001974"/>
    </source>
</evidence>
<dbReference type="Pfam" id="PF02910">
    <property type="entry name" value="Succ_DH_flav_C"/>
    <property type="match status" value="1"/>
</dbReference>
<keyword evidence="8 12" id="KW-0560">Oxidoreductase</keyword>
<dbReference type="Proteomes" id="UP000885826">
    <property type="component" value="Unassembled WGS sequence"/>
</dbReference>
<dbReference type="PIRSF" id="PIRSF000171">
    <property type="entry name" value="SDHA_APRA_LASPO"/>
    <property type="match status" value="1"/>
</dbReference>
<dbReference type="Gene3D" id="1.20.58.100">
    <property type="entry name" value="Fumarate reductase/succinate dehydrogenase flavoprotein-like, C-terminal domain"/>
    <property type="match status" value="1"/>
</dbReference>
<dbReference type="InterPro" id="IPR005288">
    <property type="entry name" value="NadB"/>
</dbReference>
<comment type="caution">
    <text evidence="15">The sequence shown here is derived from an EMBL/GenBank/DDBJ whole genome shotgun (WGS) entry which is preliminary data.</text>
</comment>
<comment type="similarity">
    <text evidence="3 12">Belongs to the FAD-dependent oxidoreductase 2 family. NadB subfamily.</text>
</comment>
<evidence type="ECO:0000313" key="16">
    <source>
        <dbReference type="Proteomes" id="UP000885826"/>
    </source>
</evidence>
<dbReference type="PANTHER" id="PTHR42716:SF2">
    <property type="entry name" value="L-ASPARTATE OXIDASE, CHLOROPLASTIC"/>
    <property type="match status" value="1"/>
</dbReference>
<dbReference type="NCBIfam" id="TIGR00551">
    <property type="entry name" value="nadB"/>
    <property type="match status" value="1"/>
</dbReference>
<evidence type="ECO:0000256" key="12">
    <source>
        <dbReference type="RuleBase" id="RU362049"/>
    </source>
</evidence>
<dbReference type="PRINTS" id="PR00368">
    <property type="entry name" value="FADPNR"/>
</dbReference>
<dbReference type="PANTHER" id="PTHR42716">
    <property type="entry name" value="L-ASPARTATE OXIDASE"/>
    <property type="match status" value="1"/>
</dbReference>
<feature type="domain" description="FAD-dependent oxidoreductase 2 FAD-binding" evidence="13">
    <location>
        <begin position="6"/>
        <end position="378"/>
    </location>
</feature>
<evidence type="ECO:0000256" key="2">
    <source>
        <dbReference type="ARBA" id="ARBA00004950"/>
    </source>
</evidence>
<feature type="active site" description="Proton acceptor" evidence="11">
    <location>
        <position position="276"/>
    </location>
</feature>
<dbReference type="SUPFAM" id="SSF46977">
    <property type="entry name" value="Succinate dehydrogenase/fumarate reductase flavoprotein C-terminal domain"/>
    <property type="match status" value="1"/>
</dbReference>
<comment type="function">
    <text evidence="12">Catalyzes the oxidation of L-aspartate to iminoaspartate.</text>
</comment>
<sequence length="511" mass="56734">MPKKVDYLVVGSGIAGLTFATKAKKHGEVLILTKKNKADSNTNYAQGGIAAVFGRDDSFSLHIKDTMKTGDGLSHQDAVEIMVKNGPKLVKELYNMGCRFSIDVNGNFELGKEGGHSRRRIVHARDYTGYEIERVLLENARKNEVVISENEIALDLIVKDRECLGLYYFDANTRKIDCIYAKATVLAAGGAGQVYLHTTNPPIATGDGIAMAFRAGAAIANMEFVQFHPTAVYNVKIDGRSFLISEAVRGEGGILKNKDGKPFMKRYSPDGNLAPRDVVARACVSEMIKTESKYVLLDISHRKADFIKNRFPTIYETCLRWGIDMTREPIPVVPAAHYMCGGVMVDTWGRSSIRRLFALGECACSGVHGANRLASNSLLEALVFAARAAEKVKDLPEIKIPRNIKIKKPAKIGPNYKTQINEIMDKLVGVIRSEKELHRAKKMVMEFAKKFDDGIHLINAESRNITDIAVLIIESALLRKESRGLHFIDEYPKKKAEFQRDTVVDKERIAA</sequence>
<evidence type="ECO:0000256" key="6">
    <source>
        <dbReference type="ARBA" id="ARBA00022642"/>
    </source>
</evidence>
<protein>
    <recommendedName>
        <fullName evidence="4 10">L-aspartate oxidase</fullName>
        <ecNumber evidence="4 10">1.4.3.16</ecNumber>
    </recommendedName>
</protein>
<dbReference type="SUPFAM" id="SSF51905">
    <property type="entry name" value="FAD/NAD(P)-binding domain"/>
    <property type="match status" value="1"/>
</dbReference>
<dbReference type="InterPro" id="IPR003953">
    <property type="entry name" value="FAD-dep_OxRdtase_2_FAD-bd"/>
</dbReference>
<proteinExistence type="inferred from homology"/>
<dbReference type="Gene3D" id="3.50.50.60">
    <property type="entry name" value="FAD/NAD(P)-binding domain"/>
    <property type="match status" value="1"/>
</dbReference>
<evidence type="ECO:0000256" key="8">
    <source>
        <dbReference type="ARBA" id="ARBA00023002"/>
    </source>
</evidence>
<dbReference type="SUPFAM" id="SSF56425">
    <property type="entry name" value="Succinate dehydrogenase/fumarate reductase flavoprotein, catalytic domain"/>
    <property type="match status" value="1"/>
</dbReference>
<comment type="cofactor">
    <cofactor evidence="1 12">
        <name>FAD</name>
        <dbReference type="ChEBI" id="CHEBI:57692"/>
    </cofactor>
</comment>
<dbReference type="GO" id="GO:0008734">
    <property type="term" value="F:L-aspartate oxidase activity"/>
    <property type="evidence" value="ECO:0007669"/>
    <property type="project" value="UniProtKB-UniRule"/>
</dbReference>
<evidence type="ECO:0000256" key="4">
    <source>
        <dbReference type="ARBA" id="ARBA00012173"/>
    </source>
</evidence>
<dbReference type="GO" id="GO:0005737">
    <property type="term" value="C:cytoplasm"/>
    <property type="evidence" value="ECO:0007669"/>
    <property type="project" value="UniProtKB-SubCell"/>
</dbReference>
<dbReference type="EC" id="1.4.3.16" evidence="4 10"/>
<evidence type="ECO:0000256" key="10">
    <source>
        <dbReference type="NCBIfam" id="TIGR00551"/>
    </source>
</evidence>
<reference evidence="15" key="1">
    <citation type="journal article" date="2020" name="mSystems">
        <title>Genome- and Community-Level Interaction Insights into Carbon Utilization and Element Cycling Functions of Hydrothermarchaeota in Hydrothermal Sediment.</title>
        <authorList>
            <person name="Zhou Z."/>
            <person name="Liu Y."/>
            <person name="Xu W."/>
            <person name="Pan J."/>
            <person name="Luo Z.H."/>
            <person name="Li M."/>
        </authorList>
    </citation>
    <scope>NUCLEOTIDE SEQUENCE</scope>
    <source>
        <strain evidence="15">HyVt-388</strain>
    </source>
</reference>
<keyword evidence="7 12" id="KW-0274">FAD</keyword>
<feature type="domain" description="Fumarate reductase/succinate dehydrogenase flavoprotein-like C-terminal" evidence="14">
    <location>
        <begin position="418"/>
        <end position="504"/>
    </location>
</feature>
<accession>A0A9C9K1F8</accession>
<dbReference type="AlphaFoldDB" id="A0A9C9K1F8"/>
<organism evidence="15 16">
    <name type="scientific">candidate division WOR-3 bacterium</name>
    <dbReference type="NCBI Taxonomy" id="2052148"/>
    <lineage>
        <taxon>Bacteria</taxon>
        <taxon>Bacteria division WOR-3</taxon>
    </lineage>
</organism>
<dbReference type="Gene3D" id="3.90.700.10">
    <property type="entry name" value="Succinate dehydrogenase/fumarate reductase flavoprotein, catalytic domain"/>
    <property type="match status" value="1"/>
</dbReference>
<comment type="pathway">
    <text evidence="2 12">Cofactor biosynthesis; NAD(+) biosynthesis; iminoaspartate from L-aspartate (oxidase route): step 1/1.</text>
</comment>
<dbReference type="InterPro" id="IPR036188">
    <property type="entry name" value="FAD/NAD-bd_sf"/>
</dbReference>
<evidence type="ECO:0000256" key="9">
    <source>
        <dbReference type="ARBA" id="ARBA00048305"/>
    </source>
</evidence>